<dbReference type="InterPro" id="IPR006586">
    <property type="entry name" value="ADAM_Cys-rich"/>
</dbReference>
<dbReference type="EMBL" id="JBJJXI010000155">
    <property type="protein sequence ID" value="KAL3385536.1"/>
    <property type="molecule type" value="Genomic_DNA"/>
</dbReference>
<dbReference type="PROSITE" id="PS50214">
    <property type="entry name" value="DISINTEGRIN_2"/>
    <property type="match status" value="1"/>
</dbReference>
<reference evidence="13 14" key="1">
    <citation type="journal article" date="2024" name="bioRxiv">
        <title>A reference genome for Trichogramma kaykai: A tiny desert-dwelling parasitoid wasp with competing sex-ratio distorters.</title>
        <authorList>
            <person name="Culotta J."/>
            <person name="Lindsey A.R."/>
        </authorList>
    </citation>
    <scope>NUCLEOTIDE SEQUENCE [LARGE SCALE GENOMIC DNA]</scope>
    <source>
        <strain evidence="13 14">KSX58</strain>
    </source>
</reference>
<feature type="domain" description="Disintegrin" evidence="11">
    <location>
        <begin position="229"/>
        <end position="317"/>
    </location>
</feature>
<organism evidence="13 14">
    <name type="scientific">Trichogramma kaykai</name>
    <dbReference type="NCBI Taxonomy" id="54128"/>
    <lineage>
        <taxon>Eukaryota</taxon>
        <taxon>Metazoa</taxon>
        <taxon>Ecdysozoa</taxon>
        <taxon>Arthropoda</taxon>
        <taxon>Hexapoda</taxon>
        <taxon>Insecta</taxon>
        <taxon>Pterygota</taxon>
        <taxon>Neoptera</taxon>
        <taxon>Endopterygota</taxon>
        <taxon>Hymenoptera</taxon>
        <taxon>Apocrita</taxon>
        <taxon>Proctotrupomorpha</taxon>
        <taxon>Chalcidoidea</taxon>
        <taxon>Trichogrammatidae</taxon>
        <taxon>Trichogramma</taxon>
    </lineage>
</organism>
<evidence type="ECO:0000256" key="5">
    <source>
        <dbReference type="ARBA" id="ARBA00023157"/>
    </source>
</evidence>
<dbReference type="FunFam" id="4.10.70.10:FF:000001">
    <property type="entry name" value="Disintegrin and metalloproteinase domain-containing protein 22"/>
    <property type="match status" value="1"/>
</dbReference>
<keyword evidence="5 7" id="KW-1015">Disulfide bond</keyword>
<proteinExistence type="predicted"/>
<keyword evidence="4 9" id="KW-0472">Membrane</keyword>
<dbReference type="Proteomes" id="UP001627154">
    <property type="component" value="Unassembled WGS sequence"/>
</dbReference>
<evidence type="ECO:0000256" key="2">
    <source>
        <dbReference type="ARBA" id="ARBA00022692"/>
    </source>
</evidence>
<evidence type="ECO:0000256" key="3">
    <source>
        <dbReference type="ARBA" id="ARBA00022989"/>
    </source>
</evidence>
<evidence type="ECO:0000259" key="12">
    <source>
        <dbReference type="PROSITE" id="PS50215"/>
    </source>
</evidence>
<dbReference type="FunFam" id="3.40.390.10:FF:000002">
    <property type="entry name" value="Disintegrin and metalloproteinase domain-containing protein 22"/>
    <property type="match status" value="1"/>
</dbReference>
<dbReference type="InterPro" id="IPR013111">
    <property type="entry name" value="EGF_extracell"/>
</dbReference>
<keyword evidence="3 9" id="KW-1133">Transmembrane helix</keyword>
<keyword evidence="2 9" id="KW-0812">Transmembrane</keyword>
<feature type="disulfide bond" evidence="7">
    <location>
        <begin position="493"/>
        <end position="502"/>
    </location>
</feature>
<dbReference type="PROSITE" id="PS01186">
    <property type="entry name" value="EGF_2"/>
    <property type="match status" value="1"/>
</dbReference>
<protein>
    <submittedName>
        <fullName evidence="13">Uncharacterized protein</fullName>
    </submittedName>
</protein>
<dbReference type="Gene3D" id="3.40.390.10">
    <property type="entry name" value="Collagenase (Catalytic Domain)"/>
    <property type="match status" value="1"/>
</dbReference>
<evidence type="ECO:0000256" key="9">
    <source>
        <dbReference type="SAM" id="Phobius"/>
    </source>
</evidence>
<dbReference type="GO" id="GO:0016020">
    <property type="term" value="C:membrane"/>
    <property type="evidence" value="ECO:0007669"/>
    <property type="project" value="UniProtKB-SubCell"/>
</dbReference>
<evidence type="ECO:0000256" key="8">
    <source>
        <dbReference type="PROSITE-ProRule" id="PRU00276"/>
    </source>
</evidence>
<keyword evidence="14" id="KW-1185">Reference proteome</keyword>
<evidence type="ECO:0000313" key="14">
    <source>
        <dbReference type="Proteomes" id="UP001627154"/>
    </source>
</evidence>
<dbReference type="SMART" id="SM00050">
    <property type="entry name" value="DISIN"/>
    <property type="match status" value="1"/>
</dbReference>
<dbReference type="CDD" id="cd04269">
    <property type="entry name" value="ZnMc_adamalysin_II_like"/>
    <property type="match status" value="1"/>
</dbReference>
<dbReference type="InterPro" id="IPR001590">
    <property type="entry name" value="Peptidase_M12B"/>
</dbReference>
<dbReference type="Pfam" id="PF00200">
    <property type="entry name" value="Disintegrin"/>
    <property type="match status" value="1"/>
</dbReference>
<dbReference type="InterPro" id="IPR018358">
    <property type="entry name" value="Disintegrin_CS"/>
</dbReference>
<dbReference type="PROSITE" id="PS50026">
    <property type="entry name" value="EGF_3"/>
    <property type="match status" value="1"/>
</dbReference>
<feature type="transmembrane region" description="Helical" evidence="9">
    <location>
        <begin position="545"/>
        <end position="569"/>
    </location>
</feature>
<feature type="binding site" evidence="8">
    <location>
        <position position="157"/>
    </location>
    <ligand>
        <name>Zn(2+)</name>
        <dbReference type="ChEBI" id="CHEBI:29105"/>
        <note>catalytic</note>
    </ligand>
</feature>
<comment type="subcellular location">
    <subcellularLocation>
        <location evidence="1">Membrane</location>
        <topology evidence="1">Single-pass membrane protein</topology>
    </subcellularLocation>
</comment>
<dbReference type="Pfam" id="PF08516">
    <property type="entry name" value="ADAM_CR"/>
    <property type="match status" value="1"/>
</dbReference>
<dbReference type="InterPro" id="IPR034027">
    <property type="entry name" value="Reprolysin_adamalysin"/>
</dbReference>
<dbReference type="InterPro" id="IPR001762">
    <property type="entry name" value="Disintegrin_dom"/>
</dbReference>
<keyword evidence="7" id="KW-0245">EGF-like domain</keyword>
<dbReference type="PANTHER" id="PTHR11905:SF237">
    <property type="entry name" value="MIND-MELD, ISOFORM J"/>
    <property type="match status" value="1"/>
</dbReference>
<dbReference type="PRINTS" id="PR00289">
    <property type="entry name" value="DISINTEGRIN"/>
</dbReference>
<dbReference type="InterPro" id="IPR000742">
    <property type="entry name" value="EGF"/>
</dbReference>
<dbReference type="SMART" id="SM00608">
    <property type="entry name" value="ACR"/>
    <property type="match status" value="1"/>
</dbReference>
<comment type="caution">
    <text evidence="13">The sequence shown here is derived from an EMBL/GenBank/DDBJ whole genome shotgun (WGS) entry which is preliminary data.</text>
</comment>
<dbReference type="GO" id="GO:0046872">
    <property type="term" value="F:metal ion binding"/>
    <property type="evidence" value="ECO:0007669"/>
    <property type="project" value="UniProtKB-KW"/>
</dbReference>
<dbReference type="PROSITE" id="PS00022">
    <property type="entry name" value="EGF_1"/>
    <property type="match status" value="1"/>
</dbReference>
<evidence type="ECO:0000259" key="11">
    <source>
        <dbReference type="PROSITE" id="PS50214"/>
    </source>
</evidence>
<dbReference type="Pfam" id="PF01421">
    <property type="entry name" value="Reprolysin"/>
    <property type="match status" value="1"/>
</dbReference>
<feature type="binding site" evidence="8">
    <location>
        <position position="167"/>
    </location>
    <ligand>
        <name>Zn(2+)</name>
        <dbReference type="ChEBI" id="CHEBI:29105"/>
        <note>catalytic</note>
    </ligand>
</feature>
<comment type="caution">
    <text evidence="7">Lacks conserved residue(s) required for the propagation of feature annotation.</text>
</comment>
<sequence length="587" mass="64759">MSVPEMKFYFILIEKVTYELNTLNKFLQSDKFDKRNGSTRTEVVHDIIQVANIADLYFRTLNTRVSVVYIETWQGENQISLDKNTDISRALLDFNDYKTRNMFQIFHDTAQLLSGKNFAGGESGIAAPDTVCSQKSVGISVDINTYEPHLLAGSMAHMIGHNIGMSHDDGRSDCRCYDWHGCIMAQSIVGLENVQPYKFSECSRADYVTALKNGKDVCLLNKPNELDIRRLCGNRIIDDGEECDCGTIDECANFDPCCDAITCKLFREAECASGPCCKNCKLKLSGSICREATNECDLPEFCSGNVGSCPIDVFKKNGHPCASGEGFCFNGQCPALNQQCRQIWGYGGMAADRQCFEQFNSKGSINGHCGTDRSGHFIKCEAENVYCGLLQCQEGGKQPAIDGVDTLYSRTIISIKGNEYECKATMEDIKSERSVPGLGLVHDGTLCGDNLICINQTCVSQFPFIQISKCPSNHGNHECSGHGVCSNINKCHCDHGWSGPDCSLQQELPTQTTVSSVGITFSPSSKNKMEKKETPYENYHGSNTVYLVITLMSVVGGVFVVFAMMALCYRSVVVHKNFSLCLRLVCS</sequence>
<keyword evidence="8" id="KW-0479">Metal-binding</keyword>
<dbReference type="Gene3D" id="4.10.70.10">
    <property type="entry name" value="Disintegrin domain"/>
    <property type="match status" value="1"/>
</dbReference>
<dbReference type="AlphaFoldDB" id="A0ABD2VXS6"/>
<evidence type="ECO:0000256" key="4">
    <source>
        <dbReference type="ARBA" id="ARBA00023136"/>
    </source>
</evidence>
<dbReference type="SUPFAM" id="SSF55486">
    <property type="entry name" value="Metalloproteases ('zincins'), catalytic domain"/>
    <property type="match status" value="1"/>
</dbReference>
<feature type="disulfide bond" evidence="6">
    <location>
        <begin position="289"/>
        <end position="309"/>
    </location>
</feature>
<dbReference type="Pfam" id="PF07974">
    <property type="entry name" value="EGF_2"/>
    <property type="match status" value="1"/>
</dbReference>
<dbReference type="Gene3D" id="2.60.120.260">
    <property type="entry name" value="Galactose-binding domain-like"/>
    <property type="match status" value="1"/>
</dbReference>
<feature type="domain" description="EGF-like" evidence="10">
    <location>
        <begin position="466"/>
        <end position="503"/>
    </location>
</feature>
<name>A0ABD2VXS6_9HYME</name>
<dbReference type="SUPFAM" id="SSF57552">
    <property type="entry name" value="Blood coagulation inhibitor (disintegrin)"/>
    <property type="match status" value="1"/>
</dbReference>
<evidence type="ECO:0000256" key="6">
    <source>
        <dbReference type="PROSITE-ProRule" id="PRU00068"/>
    </source>
</evidence>
<keyword evidence="8" id="KW-0862">Zinc</keyword>
<evidence type="ECO:0000256" key="7">
    <source>
        <dbReference type="PROSITE-ProRule" id="PRU00076"/>
    </source>
</evidence>
<accession>A0ABD2VXS6</accession>
<evidence type="ECO:0000259" key="10">
    <source>
        <dbReference type="PROSITE" id="PS50026"/>
    </source>
</evidence>
<dbReference type="PROSITE" id="PS50215">
    <property type="entry name" value="ADAM_MEPRO"/>
    <property type="match status" value="1"/>
</dbReference>
<dbReference type="PANTHER" id="PTHR11905">
    <property type="entry name" value="ADAM A DISINTEGRIN AND METALLOPROTEASE DOMAIN"/>
    <property type="match status" value="1"/>
</dbReference>
<dbReference type="InterPro" id="IPR036436">
    <property type="entry name" value="Disintegrin_dom_sf"/>
</dbReference>
<evidence type="ECO:0000313" key="13">
    <source>
        <dbReference type="EMBL" id="KAL3385536.1"/>
    </source>
</evidence>
<dbReference type="PROSITE" id="PS00427">
    <property type="entry name" value="DISINTEGRIN_1"/>
    <property type="match status" value="1"/>
</dbReference>
<feature type="binding site" evidence="8">
    <location>
        <position position="161"/>
    </location>
    <ligand>
        <name>Zn(2+)</name>
        <dbReference type="ChEBI" id="CHEBI:29105"/>
        <note>catalytic</note>
    </ligand>
</feature>
<evidence type="ECO:0000256" key="1">
    <source>
        <dbReference type="ARBA" id="ARBA00004167"/>
    </source>
</evidence>
<feature type="domain" description="Peptidase M12B" evidence="12">
    <location>
        <begin position="34"/>
        <end position="223"/>
    </location>
</feature>
<dbReference type="InterPro" id="IPR024079">
    <property type="entry name" value="MetalloPept_cat_dom_sf"/>
</dbReference>
<gene>
    <name evidence="13" type="ORF">TKK_018906</name>
</gene>